<feature type="domain" description="Eukaryotic translation initiation factor 3 subunit C N-terminal" evidence="5">
    <location>
        <begin position="63"/>
        <end position="204"/>
    </location>
</feature>
<feature type="non-terminal residue" evidence="6">
    <location>
        <position position="247"/>
    </location>
</feature>
<dbReference type="AlphaFoldDB" id="A0AAJ6VTZ4"/>
<reference evidence="6" key="2">
    <citation type="submission" date="2025-08" db="UniProtKB">
        <authorList>
            <consortium name="RefSeq"/>
        </authorList>
    </citation>
    <scope>IDENTIFICATION</scope>
</reference>
<dbReference type="InterPro" id="IPR008905">
    <property type="entry name" value="EIF3C_N_dom"/>
</dbReference>
<keyword evidence="3" id="KW-0648">Protein biosynthesis</keyword>
<feature type="compositionally biased region" description="Gly residues" evidence="4">
    <location>
        <begin position="1"/>
        <end position="10"/>
    </location>
</feature>
<evidence type="ECO:0000256" key="1">
    <source>
        <dbReference type="ARBA" id="ARBA00022490"/>
    </source>
</evidence>
<dbReference type="PANTHER" id="PTHR13937:SF0">
    <property type="entry name" value="EUKARYOTIC TRANSLATION INITIATION FACTOR 3 SUBUNIT C-RELATED"/>
    <property type="match status" value="1"/>
</dbReference>
<evidence type="ECO:0000259" key="5">
    <source>
        <dbReference type="Pfam" id="PF05470"/>
    </source>
</evidence>
<dbReference type="PANTHER" id="PTHR13937">
    <property type="entry name" value="EUKARYOTIC TRANSLATION INITATION FACTOR 3, SUBUNIT 8 EIF3S8 -RELATED"/>
    <property type="match status" value="1"/>
</dbReference>
<proteinExistence type="predicted"/>
<protein>
    <recommendedName>
        <fullName evidence="5">Eukaryotic translation initiation factor 3 subunit C N-terminal domain-containing protein</fullName>
    </recommendedName>
</protein>
<keyword evidence="1" id="KW-0963">Cytoplasm</keyword>
<dbReference type="Pfam" id="PF05470">
    <property type="entry name" value="eIF-3c_N"/>
    <property type="match status" value="1"/>
</dbReference>
<dbReference type="GO" id="GO:0003743">
    <property type="term" value="F:translation initiation factor activity"/>
    <property type="evidence" value="ECO:0007669"/>
    <property type="project" value="UniProtKB-KW"/>
</dbReference>
<evidence type="ECO:0000256" key="2">
    <source>
        <dbReference type="ARBA" id="ARBA00022540"/>
    </source>
</evidence>
<dbReference type="KEGG" id="ang:An14g01040"/>
<keyword evidence="2" id="KW-0396">Initiation factor</keyword>
<evidence type="ECO:0000256" key="3">
    <source>
        <dbReference type="ARBA" id="ARBA00022917"/>
    </source>
</evidence>
<evidence type="ECO:0000256" key="4">
    <source>
        <dbReference type="SAM" id="MobiDB-lite"/>
    </source>
</evidence>
<sequence length="247" mass="27632">MSRFFYGGGSDSESSSSEEEELYSDREEEEQSEEESSEEESEEEEESSSEDEDAGKTGANRFMKNVSESEESEDEERVTIVKSAKDKRLEELENTVKLIENAEKISDWAVISTEFDKLNRQIVKIVQSGPTPKIYVKTVADLEDFVNGTISKQKSSNKKMNASNAKGFNAVKQRIKKNNKDYAVQIDKYRKDKDGFMEAKEEVARPVAAAPRLTKIERIEAPALSTAGDDEVLRPLAVAARPSSTPP</sequence>
<name>A0AAJ6VTZ4_ASPNG</name>
<dbReference type="RefSeq" id="XP_001400732.3">
    <property type="nucleotide sequence ID" value="XM_001400695.3"/>
</dbReference>
<dbReference type="VEuPathDB" id="FungiDB:An14g01040"/>
<feature type="region of interest" description="Disordered" evidence="4">
    <location>
        <begin position="1"/>
        <end position="82"/>
    </location>
</feature>
<reference evidence="6" key="1">
    <citation type="submission" date="2025-02" db="EMBL/GenBank/DDBJ databases">
        <authorList>
            <consortium name="NCBI Genome Project"/>
        </authorList>
    </citation>
    <scope>NUCLEOTIDE SEQUENCE</scope>
</reference>
<accession>A0AAJ6VTZ4</accession>
<evidence type="ECO:0000313" key="6">
    <source>
        <dbReference type="RefSeq" id="XP_001400732.3"/>
    </source>
</evidence>
<dbReference type="GeneID" id="4986957"/>
<dbReference type="InterPro" id="IPR027516">
    <property type="entry name" value="EIF3C"/>
</dbReference>
<feature type="compositionally biased region" description="Acidic residues" evidence="4">
    <location>
        <begin position="16"/>
        <end position="53"/>
    </location>
</feature>
<organism evidence="6">
    <name type="scientific">Aspergillus niger</name>
    <dbReference type="NCBI Taxonomy" id="5061"/>
    <lineage>
        <taxon>Eukaryota</taxon>
        <taxon>Fungi</taxon>
        <taxon>Dikarya</taxon>
        <taxon>Ascomycota</taxon>
        <taxon>Pezizomycotina</taxon>
        <taxon>Eurotiomycetes</taxon>
        <taxon>Eurotiomycetidae</taxon>
        <taxon>Eurotiales</taxon>
        <taxon>Aspergillaceae</taxon>
        <taxon>Aspergillus</taxon>
        <taxon>Aspergillus subgen. Circumdati</taxon>
    </lineage>
</organism>
<gene>
    <name evidence="6" type="ORF">An14g01040</name>
</gene>